<dbReference type="InterPro" id="IPR036390">
    <property type="entry name" value="WH_DNA-bd_sf"/>
</dbReference>
<dbReference type="Proteomes" id="UP000030661">
    <property type="component" value="Unassembled WGS sequence"/>
</dbReference>
<dbReference type="Pfam" id="PF07702">
    <property type="entry name" value="UTRA"/>
    <property type="match status" value="1"/>
</dbReference>
<evidence type="ECO:0000256" key="1">
    <source>
        <dbReference type="ARBA" id="ARBA00023015"/>
    </source>
</evidence>
<dbReference type="GO" id="GO:0045892">
    <property type="term" value="P:negative regulation of DNA-templated transcription"/>
    <property type="evidence" value="ECO:0007669"/>
    <property type="project" value="TreeGrafter"/>
</dbReference>
<accession>A0A0S6W9F4</accession>
<dbReference type="InterPro" id="IPR036388">
    <property type="entry name" value="WH-like_DNA-bd_sf"/>
</dbReference>
<gene>
    <name evidence="5" type="ORF">U27_01712</name>
</gene>
<evidence type="ECO:0000256" key="3">
    <source>
        <dbReference type="ARBA" id="ARBA00023163"/>
    </source>
</evidence>
<sequence>MKTRKRSYNDVTSETIDRNSYEPAYLQLANILRRQIAVGVFRPGDQLPSEAMLCQNYRLSPMTVRRTINLLADEEVVVTAQGRGTFVNSLELSRAAFDLQELQHLFNNPSMTVTLLNARIVAADEHTARKLDIPVGAKTIYIRRLLSLDHTPALYHREYLIYDPTRPIVESEMEVTALKGLFDGIGNALLKYGKLSIETCLLGEEEAMLLQTASPEAAFRLEHLFYDFDDHPVSWGWFLCRHDYLHFTAIVGIKNG</sequence>
<dbReference type="Pfam" id="PF00392">
    <property type="entry name" value="GntR"/>
    <property type="match status" value="1"/>
</dbReference>
<feature type="domain" description="HTH gntR-type" evidence="4">
    <location>
        <begin position="22"/>
        <end position="90"/>
    </location>
</feature>
<dbReference type="HOGENOM" id="CLU_063236_4_2_0"/>
<dbReference type="STRING" id="1499967.U27_01712"/>
<dbReference type="EMBL" id="DF820463">
    <property type="protein sequence ID" value="GAK54881.1"/>
    <property type="molecule type" value="Genomic_DNA"/>
</dbReference>
<dbReference type="InterPro" id="IPR028978">
    <property type="entry name" value="Chorismate_lyase_/UTRA_dom_sf"/>
</dbReference>
<name>A0A0S6W9F4_VECG1</name>
<dbReference type="SUPFAM" id="SSF46785">
    <property type="entry name" value="Winged helix' DNA-binding domain"/>
    <property type="match status" value="1"/>
</dbReference>
<dbReference type="InterPro" id="IPR050679">
    <property type="entry name" value="Bact_HTH_transcr_reg"/>
</dbReference>
<keyword evidence="3" id="KW-0804">Transcription</keyword>
<evidence type="ECO:0000313" key="6">
    <source>
        <dbReference type="Proteomes" id="UP000030661"/>
    </source>
</evidence>
<dbReference type="PANTHER" id="PTHR44846">
    <property type="entry name" value="MANNOSYL-D-GLYCERATE TRANSPORT/METABOLISM SYSTEM REPRESSOR MNGR-RELATED"/>
    <property type="match status" value="1"/>
</dbReference>
<proteinExistence type="predicted"/>
<dbReference type="GO" id="GO:0003700">
    <property type="term" value="F:DNA-binding transcription factor activity"/>
    <property type="evidence" value="ECO:0007669"/>
    <property type="project" value="InterPro"/>
</dbReference>
<dbReference type="Gene3D" id="1.10.10.10">
    <property type="entry name" value="Winged helix-like DNA-binding domain superfamily/Winged helix DNA-binding domain"/>
    <property type="match status" value="1"/>
</dbReference>
<keyword evidence="1" id="KW-0805">Transcription regulation</keyword>
<keyword evidence="2" id="KW-0238">DNA-binding</keyword>
<dbReference type="SUPFAM" id="SSF64288">
    <property type="entry name" value="Chorismate lyase-like"/>
    <property type="match status" value="1"/>
</dbReference>
<dbReference type="SMART" id="SM00345">
    <property type="entry name" value="HTH_GNTR"/>
    <property type="match status" value="1"/>
</dbReference>
<dbReference type="PROSITE" id="PS50949">
    <property type="entry name" value="HTH_GNTR"/>
    <property type="match status" value="1"/>
</dbReference>
<dbReference type="eggNOG" id="COG2188">
    <property type="taxonomic scope" value="Bacteria"/>
</dbReference>
<keyword evidence="6" id="KW-1185">Reference proteome</keyword>
<evidence type="ECO:0000259" key="4">
    <source>
        <dbReference type="PROSITE" id="PS50949"/>
    </source>
</evidence>
<dbReference type="InterPro" id="IPR000524">
    <property type="entry name" value="Tscrpt_reg_HTH_GntR"/>
</dbReference>
<dbReference type="GO" id="GO:0003677">
    <property type="term" value="F:DNA binding"/>
    <property type="evidence" value="ECO:0007669"/>
    <property type="project" value="UniProtKB-KW"/>
</dbReference>
<dbReference type="Gene3D" id="3.40.1410.10">
    <property type="entry name" value="Chorismate lyase-like"/>
    <property type="match status" value="1"/>
</dbReference>
<evidence type="ECO:0000256" key="2">
    <source>
        <dbReference type="ARBA" id="ARBA00023125"/>
    </source>
</evidence>
<dbReference type="InterPro" id="IPR011663">
    <property type="entry name" value="UTRA"/>
</dbReference>
<organism evidence="5">
    <name type="scientific">Vecturithrix granuli</name>
    <dbReference type="NCBI Taxonomy" id="1499967"/>
    <lineage>
        <taxon>Bacteria</taxon>
        <taxon>Candidatus Moduliflexota</taxon>
        <taxon>Candidatus Vecturitrichia</taxon>
        <taxon>Candidatus Vecturitrichales</taxon>
        <taxon>Candidatus Vecturitrichaceae</taxon>
        <taxon>Candidatus Vecturithrix</taxon>
    </lineage>
</organism>
<dbReference type="CDD" id="cd07377">
    <property type="entry name" value="WHTH_GntR"/>
    <property type="match status" value="1"/>
</dbReference>
<dbReference type="SMART" id="SM00866">
    <property type="entry name" value="UTRA"/>
    <property type="match status" value="1"/>
</dbReference>
<reference evidence="5" key="1">
    <citation type="journal article" date="2015" name="PeerJ">
        <title>First genomic representation of candidate bacterial phylum KSB3 points to enhanced environmental sensing as a trigger of wastewater bulking.</title>
        <authorList>
            <person name="Sekiguchi Y."/>
            <person name="Ohashi A."/>
            <person name="Parks D.H."/>
            <person name="Yamauchi T."/>
            <person name="Tyson G.W."/>
            <person name="Hugenholtz P."/>
        </authorList>
    </citation>
    <scope>NUCLEOTIDE SEQUENCE [LARGE SCALE GENOMIC DNA]</scope>
</reference>
<protein>
    <submittedName>
        <fullName evidence="5">Transcriptional regulator, GntR family</fullName>
    </submittedName>
</protein>
<dbReference type="AlphaFoldDB" id="A0A0S6W9F4"/>
<dbReference type="PANTHER" id="PTHR44846:SF1">
    <property type="entry name" value="MANNOSYL-D-GLYCERATE TRANSPORT_METABOLISM SYSTEM REPRESSOR MNGR-RELATED"/>
    <property type="match status" value="1"/>
</dbReference>
<evidence type="ECO:0000313" key="5">
    <source>
        <dbReference type="EMBL" id="GAK54881.1"/>
    </source>
</evidence>